<dbReference type="HOGENOM" id="CLU_026673_3_3_1"/>
<evidence type="ECO:0000313" key="2">
    <source>
        <dbReference type="EMBL" id="KIW53186.1"/>
    </source>
</evidence>
<dbReference type="InterPro" id="IPR020843">
    <property type="entry name" value="ER"/>
</dbReference>
<reference evidence="2 3" key="1">
    <citation type="submission" date="2015-01" db="EMBL/GenBank/DDBJ databases">
        <title>The Genome Sequence of Exophiala xenobiotica CBS118157.</title>
        <authorList>
            <consortium name="The Broad Institute Genomics Platform"/>
            <person name="Cuomo C."/>
            <person name="de Hoog S."/>
            <person name="Gorbushina A."/>
            <person name="Stielow B."/>
            <person name="Teixiera M."/>
            <person name="Abouelleil A."/>
            <person name="Chapman S.B."/>
            <person name="Priest M."/>
            <person name="Young S.K."/>
            <person name="Wortman J."/>
            <person name="Nusbaum C."/>
            <person name="Birren B."/>
        </authorList>
    </citation>
    <scope>NUCLEOTIDE SEQUENCE [LARGE SCALE GENOMIC DNA]</scope>
    <source>
        <strain evidence="2 3">CBS 118157</strain>
    </source>
</reference>
<dbReference type="GO" id="GO:0005739">
    <property type="term" value="C:mitochondrion"/>
    <property type="evidence" value="ECO:0007669"/>
    <property type="project" value="TreeGrafter"/>
</dbReference>
<dbReference type="InterPro" id="IPR011032">
    <property type="entry name" value="GroES-like_sf"/>
</dbReference>
<dbReference type="CDD" id="cd08267">
    <property type="entry name" value="MDR1"/>
    <property type="match status" value="1"/>
</dbReference>
<dbReference type="GeneID" id="25330686"/>
<dbReference type="Pfam" id="PF13602">
    <property type="entry name" value="ADH_zinc_N_2"/>
    <property type="match status" value="1"/>
</dbReference>
<accession>A0A0D2BKZ2</accession>
<dbReference type="Proteomes" id="UP000054342">
    <property type="component" value="Unassembled WGS sequence"/>
</dbReference>
<sequence>MSPPTAMKAWRYTSVVGGMEKNLKLETDVPLPPVGKNEVLVEVLSAGLNPADYKIPEIPYLGALAVRRPAVPCVDFCGRRVTGSGSGDELVFGMAKFPGQHGVLAQYAPVPKSSIVPLPKGLTPEQGAGIYIAAFTAFATISSYVKQGDTVFINGGSGGVGTFGIQIAKLLGCRRVVASCSSANADLVKSLGADEVVDYKTQDLVTTLARDGLKYDAVLDYVGHPLDLHSQSVKFLKKNGVFVLIAGDPSNMKANMSLLASLIWPTFLGGTPRKFKMVALGSVKEEDQKKVAGWIGEGKLKVTLDSVFDFEQAPQAFEKLKTGRAKGKIVISGINR</sequence>
<organism evidence="2 3">
    <name type="scientific">Exophiala xenobiotica</name>
    <dbReference type="NCBI Taxonomy" id="348802"/>
    <lineage>
        <taxon>Eukaryota</taxon>
        <taxon>Fungi</taxon>
        <taxon>Dikarya</taxon>
        <taxon>Ascomycota</taxon>
        <taxon>Pezizomycotina</taxon>
        <taxon>Eurotiomycetes</taxon>
        <taxon>Chaetothyriomycetidae</taxon>
        <taxon>Chaetothyriales</taxon>
        <taxon>Herpotrichiellaceae</taxon>
        <taxon>Exophiala</taxon>
    </lineage>
</organism>
<keyword evidence="3" id="KW-1185">Reference proteome</keyword>
<dbReference type="InterPro" id="IPR036291">
    <property type="entry name" value="NAD(P)-bd_dom_sf"/>
</dbReference>
<dbReference type="InterPro" id="IPR013154">
    <property type="entry name" value="ADH-like_N"/>
</dbReference>
<protein>
    <recommendedName>
        <fullName evidence="1">Enoyl reductase (ER) domain-containing protein</fullName>
    </recommendedName>
</protein>
<dbReference type="PANTHER" id="PTHR11695">
    <property type="entry name" value="ALCOHOL DEHYDROGENASE RELATED"/>
    <property type="match status" value="1"/>
</dbReference>
<dbReference type="GO" id="GO:0016491">
    <property type="term" value="F:oxidoreductase activity"/>
    <property type="evidence" value="ECO:0007669"/>
    <property type="project" value="InterPro"/>
</dbReference>
<dbReference type="InterPro" id="IPR050700">
    <property type="entry name" value="YIM1/Zinc_Alcohol_DH_Fams"/>
</dbReference>
<dbReference type="PANTHER" id="PTHR11695:SF294">
    <property type="entry name" value="RETICULON-4-INTERACTING PROTEIN 1, MITOCHONDRIAL"/>
    <property type="match status" value="1"/>
</dbReference>
<gene>
    <name evidence="2" type="ORF">PV05_08778</name>
</gene>
<name>A0A0D2BKZ2_9EURO</name>
<dbReference type="SUPFAM" id="SSF50129">
    <property type="entry name" value="GroES-like"/>
    <property type="match status" value="1"/>
</dbReference>
<dbReference type="RefSeq" id="XP_013313770.1">
    <property type="nucleotide sequence ID" value="XM_013458316.1"/>
</dbReference>
<feature type="domain" description="Enoyl reductase (ER)" evidence="1">
    <location>
        <begin position="18"/>
        <end position="331"/>
    </location>
</feature>
<dbReference type="AlphaFoldDB" id="A0A0D2BKZ2"/>
<dbReference type="STRING" id="348802.A0A0D2BKZ2"/>
<dbReference type="OrthoDB" id="3266505at2759"/>
<dbReference type="SMART" id="SM00829">
    <property type="entry name" value="PKS_ER"/>
    <property type="match status" value="1"/>
</dbReference>
<dbReference type="EMBL" id="KN847321">
    <property type="protein sequence ID" value="KIW53186.1"/>
    <property type="molecule type" value="Genomic_DNA"/>
</dbReference>
<evidence type="ECO:0000259" key="1">
    <source>
        <dbReference type="SMART" id="SM00829"/>
    </source>
</evidence>
<dbReference type="Gene3D" id="3.90.180.10">
    <property type="entry name" value="Medium-chain alcohol dehydrogenases, catalytic domain"/>
    <property type="match status" value="1"/>
</dbReference>
<proteinExistence type="predicted"/>
<evidence type="ECO:0000313" key="3">
    <source>
        <dbReference type="Proteomes" id="UP000054342"/>
    </source>
</evidence>
<dbReference type="SUPFAM" id="SSF51735">
    <property type="entry name" value="NAD(P)-binding Rossmann-fold domains"/>
    <property type="match status" value="1"/>
</dbReference>
<dbReference type="Pfam" id="PF08240">
    <property type="entry name" value="ADH_N"/>
    <property type="match status" value="1"/>
</dbReference>
<dbReference type="Gene3D" id="3.40.50.720">
    <property type="entry name" value="NAD(P)-binding Rossmann-like Domain"/>
    <property type="match status" value="1"/>
</dbReference>